<dbReference type="AlphaFoldDB" id="A0A166MEU5"/>
<evidence type="ECO:0000313" key="2">
    <source>
        <dbReference type="Proteomes" id="UP000077266"/>
    </source>
</evidence>
<evidence type="ECO:0000313" key="1">
    <source>
        <dbReference type="EMBL" id="KZV77952.1"/>
    </source>
</evidence>
<name>A0A166MEU5_EXIGL</name>
<keyword evidence="2" id="KW-1185">Reference proteome</keyword>
<protein>
    <submittedName>
        <fullName evidence="1">Uncharacterized protein</fullName>
    </submittedName>
</protein>
<accession>A0A166MEU5</accession>
<reference evidence="1 2" key="1">
    <citation type="journal article" date="2016" name="Mol. Biol. Evol.">
        <title>Comparative Genomics of Early-Diverging Mushroom-Forming Fungi Provides Insights into the Origins of Lignocellulose Decay Capabilities.</title>
        <authorList>
            <person name="Nagy L.G."/>
            <person name="Riley R."/>
            <person name="Tritt A."/>
            <person name="Adam C."/>
            <person name="Daum C."/>
            <person name="Floudas D."/>
            <person name="Sun H."/>
            <person name="Yadav J.S."/>
            <person name="Pangilinan J."/>
            <person name="Larsson K.H."/>
            <person name="Matsuura K."/>
            <person name="Barry K."/>
            <person name="Labutti K."/>
            <person name="Kuo R."/>
            <person name="Ohm R.A."/>
            <person name="Bhattacharya S.S."/>
            <person name="Shirouzu T."/>
            <person name="Yoshinaga Y."/>
            <person name="Martin F.M."/>
            <person name="Grigoriev I.V."/>
            <person name="Hibbett D.S."/>
        </authorList>
    </citation>
    <scope>NUCLEOTIDE SEQUENCE [LARGE SCALE GENOMIC DNA]</scope>
    <source>
        <strain evidence="1 2">HHB12029</strain>
    </source>
</reference>
<organism evidence="1 2">
    <name type="scientific">Exidia glandulosa HHB12029</name>
    <dbReference type="NCBI Taxonomy" id="1314781"/>
    <lineage>
        <taxon>Eukaryota</taxon>
        <taxon>Fungi</taxon>
        <taxon>Dikarya</taxon>
        <taxon>Basidiomycota</taxon>
        <taxon>Agaricomycotina</taxon>
        <taxon>Agaricomycetes</taxon>
        <taxon>Auriculariales</taxon>
        <taxon>Exidiaceae</taxon>
        <taxon>Exidia</taxon>
    </lineage>
</organism>
<gene>
    <name evidence="1" type="ORF">EXIGLDRAFT_693535</name>
</gene>
<sequence>MSFFECPSAPRMRTIALPVLEQAASGHVSHQAHMASYGLPTPPPSPKTPSALRLHPRLEGPRAGISVACYMGHTETQTEPATTPAVSQLVLHFPDHRTSVRLYATGQQGFVTVEDVLLAIRDVVPVTRELLAHKTTRSMCMLPCLGASNEFQVILN</sequence>
<proteinExistence type="predicted"/>
<dbReference type="EMBL" id="KV427304">
    <property type="protein sequence ID" value="KZV77952.1"/>
    <property type="molecule type" value="Genomic_DNA"/>
</dbReference>
<dbReference type="Proteomes" id="UP000077266">
    <property type="component" value="Unassembled WGS sequence"/>
</dbReference>
<dbReference type="InParanoid" id="A0A166MEU5"/>